<organism evidence="1 2">
    <name type="scientific">Micromonospora musae</name>
    <dbReference type="NCBI Taxonomy" id="1894970"/>
    <lineage>
        <taxon>Bacteria</taxon>
        <taxon>Bacillati</taxon>
        <taxon>Actinomycetota</taxon>
        <taxon>Actinomycetes</taxon>
        <taxon>Micromonosporales</taxon>
        <taxon>Micromonosporaceae</taxon>
        <taxon>Micromonospora</taxon>
    </lineage>
</organism>
<reference evidence="1 2" key="1">
    <citation type="submission" date="2018-09" db="EMBL/GenBank/DDBJ databases">
        <title>Micromonospora sp. nov. MS1-9, isolated from a root of Musa sp.</title>
        <authorList>
            <person name="Kuncharoen N."/>
            <person name="Kudo T."/>
            <person name="Ohkuma M."/>
            <person name="Yuki M."/>
            <person name="Tanasupawat S."/>
        </authorList>
    </citation>
    <scope>NUCLEOTIDE SEQUENCE [LARGE SCALE GENOMIC DNA]</scope>
    <source>
        <strain evidence="1 2">MS1-9</strain>
    </source>
</reference>
<name>A0A3A9XPJ1_9ACTN</name>
<proteinExistence type="predicted"/>
<protein>
    <submittedName>
        <fullName evidence="1">Uncharacterized protein</fullName>
    </submittedName>
</protein>
<dbReference type="PROSITE" id="PS51257">
    <property type="entry name" value="PROKAR_LIPOPROTEIN"/>
    <property type="match status" value="1"/>
</dbReference>
<gene>
    <name evidence="1" type="ORF">D7044_27995</name>
</gene>
<sequence>MFVRTVGGRVAIVLVGLALVGCAPVQHGPAVGMVAGDPAGRWSSCVEVAPETTTVGFMVTAPDAGALPRLDDGFTPVAAVLCGQETQQRPDGGQDRVLTERRTEEVDALTAALRLADEPPTNGLCTMEMPLAPWLVLVDADGRWIRPGLPLDRCRKLRAEVRDALAALPTTTVSTRPVAELVSAEAAAAGCSQQWKDVIALETTMNPGAPREALPEPLPTGRQIRLCVYEVRKSEPGTGNFVHGTVLPPQRGAAIGRALREAGPVAVCTEQASRFALLWAMTGEDPQTYVELDGCHRVMVVGVDGSVLAQGDAALAKLIDEG</sequence>
<dbReference type="EMBL" id="RAZT01000018">
    <property type="protein sequence ID" value="RKN27250.1"/>
    <property type="molecule type" value="Genomic_DNA"/>
</dbReference>
<evidence type="ECO:0000313" key="1">
    <source>
        <dbReference type="EMBL" id="RKN27250.1"/>
    </source>
</evidence>
<dbReference type="RefSeq" id="WP_120690680.1">
    <property type="nucleotide sequence ID" value="NZ_RAZT01000018.1"/>
</dbReference>
<comment type="caution">
    <text evidence="1">The sequence shown here is derived from an EMBL/GenBank/DDBJ whole genome shotgun (WGS) entry which is preliminary data.</text>
</comment>
<accession>A0A3A9XPJ1</accession>
<dbReference type="Proteomes" id="UP000275865">
    <property type="component" value="Unassembled WGS sequence"/>
</dbReference>
<dbReference type="AlphaFoldDB" id="A0A3A9XPJ1"/>
<evidence type="ECO:0000313" key="2">
    <source>
        <dbReference type="Proteomes" id="UP000275865"/>
    </source>
</evidence>